<dbReference type="EC" id="2.7.13.3" evidence="3"/>
<dbReference type="SUPFAM" id="SSF103190">
    <property type="entry name" value="Sensory domain-like"/>
    <property type="match status" value="1"/>
</dbReference>
<sequence>MNPSFRMRLFRWFIIVSVIPSILLGGFSYLMINQEISKNTEDMINNINDGIYNMIDTQQRVLDQWLPSAAEAFVSKMDALGESRFDYNEMVQVGDYLLPTWYIGDQKITHDYTLVDELIEKEKLPATIFMLVDNKFLRVSTNVRQEDGSRIIDTDITSGPIYEKIINGQVYLGRASVEGIMHATIYMPIFDSNRKLIGAFVLGRRESEYEIINAIQKISIANNGYVMIVDSDANVIIHPDRTGENVMSYDWVQTILKQQNGSIRYTFEGSQKIAYYRYFEPWDWYIVSIGFVDDIQNTPRTMLKLLIITFVMSILISLLIAYFISKEFFKPINKLVNSLKQMKNGDLSVRFTSYEDEEFKFLSNTFNSLSYTFSLLIGRLIASSNKLKESSKRVLMDLDRSKTTLQNLETDIEGLMSYPIKVTMENNVIYLNVDRPKEVLTALEALRQKLPKYINGSNEDVIEVMNIIDEIERKIDCKHDHVINQVEEMDINNRFNAIYIEIQKLKLLIDNIVNSASSLDGIANEVDKQVNIFKTENDPYID</sequence>
<dbReference type="SUPFAM" id="SSF158472">
    <property type="entry name" value="HAMP domain-like"/>
    <property type="match status" value="1"/>
</dbReference>
<reference evidence="10 11" key="1">
    <citation type="submission" date="2021-05" db="EMBL/GenBank/DDBJ databases">
        <title>Fusibacter ferrireducens sp. nov., an anaerobic, sulfur- and Fe-reducing bacterium isolated from the mangrove sediment.</title>
        <authorList>
            <person name="Qiu D."/>
        </authorList>
    </citation>
    <scope>NUCLEOTIDE SEQUENCE [LARGE SCALE GENOMIC DNA]</scope>
    <source>
        <strain evidence="10 11">DSM 12116</strain>
    </source>
</reference>
<evidence type="ECO:0000256" key="6">
    <source>
        <dbReference type="ARBA" id="ARBA00022777"/>
    </source>
</evidence>
<feature type="domain" description="HAMP" evidence="9">
    <location>
        <begin position="326"/>
        <end position="378"/>
    </location>
</feature>
<dbReference type="InterPro" id="IPR029151">
    <property type="entry name" value="Sensor-like_sf"/>
</dbReference>
<comment type="catalytic activity">
    <reaction evidence="1">
        <text>ATP + protein L-histidine = ADP + protein N-phospho-L-histidine.</text>
        <dbReference type="EC" id="2.7.13.3"/>
    </reaction>
</comment>
<organism evidence="10 11">
    <name type="scientific">Fusibacter paucivorans</name>
    <dbReference type="NCBI Taxonomy" id="76009"/>
    <lineage>
        <taxon>Bacteria</taxon>
        <taxon>Bacillati</taxon>
        <taxon>Bacillota</taxon>
        <taxon>Clostridia</taxon>
        <taxon>Eubacteriales</taxon>
        <taxon>Eubacteriales Family XII. Incertae Sedis</taxon>
        <taxon>Fusibacter</taxon>
    </lineage>
</organism>
<evidence type="ECO:0000256" key="4">
    <source>
        <dbReference type="ARBA" id="ARBA00022553"/>
    </source>
</evidence>
<dbReference type="PANTHER" id="PTHR45528:SF10">
    <property type="entry name" value="METHYL-ACCEPTING CHEMOTAXIS PROTEIN"/>
    <property type="match status" value="1"/>
</dbReference>
<evidence type="ECO:0000256" key="7">
    <source>
        <dbReference type="ARBA" id="ARBA00023136"/>
    </source>
</evidence>
<evidence type="ECO:0000256" key="1">
    <source>
        <dbReference type="ARBA" id="ARBA00000085"/>
    </source>
</evidence>
<feature type="transmembrane region" description="Helical" evidence="8">
    <location>
        <begin position="12"/>
        <end position="32"/>
    </location>
</feature>
<evidence type="ECO:0000259" key="9">
    <source>
        <dbReference type="PROSITE" id="PS50885"/>
    </source>
</evidence>
<dbReference type="PROSITE" id="PS50885">
    <property type="entry name" value="HAMP"/>
    <property type="match status" value="1"/>
</dbReference>
<dbReference type="InterPro" id="IPR033462">
    <property type="entry name" value="Cache_3-Cache_2"/>
</dbReference>
<keyword evidence="5" id="KW-0808">Transferase</keyword>
<dbReference type="CDD" id="cd12912">
    <property type="entry name" value="PDC2_MCP_like"/>
    <property type="match status" value="1"/>
</dbReference>
<dbReference type="Proteomes" id="UP000746471">
    <property type="component" value="Unassembled WGS sequence"/>
</dbReference>
<dbReference type="InterPro" id="IPR003660">
    <property type="entry name" value="HAMP_dom"/>
</dbReference>
<comment type="subcellular location">
    <subcellularLocation>
        <location evidence="2">Membrane</location>
        <topology evidence="2">Multi-pass membrane protein</topology>
    </subcellularLocation>
</comment>
<dbReference type="InterPro" id="IPR050398">
    <property type="entry name" value="HssS/ArlS-like"/>
</dbReference>
<dbReference type="Pfam" id="PF17201">
    <property type="entry name" value="Cache_3-Cache_2"/>
    <property type="match status" value="1"/>
</dbReference>
<keyword evidence="4" id="KW-0597">Phosphoprotein</keyword>
<evidence type="ECO:0000256" key="5">
    <source>
        <dbReference type="ARBA" id="ARBA00022679"/>
    </source>
</evidence>
<proteinExistence type="predicted"/>
<comment type="caution">
    <text evidence="10">The sequence shown here is derived from an EMBL/GenBank/DDBJ whole genome shotgun (WGS) entry which is preliminary data.</text>
</comment>
<evidence type="ECO:0000256" key="2">
    <source>
        <dbReference type="ARBA" id="ARBA00004141"/>
    </source>
</evidence>
<keyword evidence="8" id="KW-0812">Transmembrane</keyword>
<dbReference type="Gene3D" id="3.30.450.20">
    <property type="entry name" value="PAS domain"/>
    <property type="match status" value="1"/>
</dbReference>
<keyword evidence="6" id="KW-0418">Kinase</keyword>
<name>A0ABS5PU87_9FIRM</name>
<dbReference type="Gene3D" id="6.10.340.10">
    <property type="match status" value="1"/>
</dbReference>
<evidence type="ECO:0000256" key="3">
    <source>
        <dbReference type="ARBA" id="ARBA00012438"/>
    </source>
</evidence>
<keyword evidence="11" id="KW-1185">Reference proteome</keyword>
<evidence type="ECO:0000256" key="8">
    <source>
        <dbReference type="SAM" id="Phobius"/>
    </source>
</evidence>
<dbReference type="RefSeq" id="WP_213238505.1">
    <property type="nucleotide sequence ID" value="NZ_JAHBCL010000050.1"/>
</dbReference>
<keyword evidence="8" id="KW-1133">Transmembrane helix</keyword>
<protein>
    <recommendedName>
        <fullName evidence="3">histidine kinase</fullName>
        <ecNumber evidence="3">2.7.13.3</ecNumber>
    </recommendedName>
</protein>
<evidence type="ECO:0000313" key="10">
    <source>
        <dbReference type="EMBL" id="MBS7528648.1"/>
    </source>
</evidence>
<dbReference type="PANTHER" id="PTHR45528">
    <property type="entry name" value="SENSOR HISTIDINE KINASE CPXA"/>
    <property type="match status" value="1"/>
</dbReference>
<evidence type="ECO:0000313" key="11">
    <source>
        <dbReference type="Proteomes" id="UP000746471"/>
    </source>
</evidence>
<feature type="transmembrane region" description="Helical" evidence="8">
    <location>
        <begin position="305"/>
        <end position="324"/>
    </location>
</feature>
<gene>
    <name evidence="10" type="ORF">KHM83_18420</name>
</gene>
<dbReference type="CDD" id="cd06225">
    <property type="entry name" value="HAMP"/>
    <property type="match status" value="1"/>
</dbReference>
<keyword evidence="7 8" id="KW-0472">Membrane</keyword>
<accession>A0ABS5PU87</accession>
<dbReference type="EMBL" id="JAHBCL010000050">
    <property type="protein sequence ID" value="MBS7528648.1"/>
    <property type="molecule type" value="Genomic_DNA"/>
</dbReference>